<name>A0A9P4JC74_9PEZI</name>
<comment type="caution">
    <text evidence="1">The sequence shown here is derived from an EMBL/GenBank/DDBJ whole genome shotgun (WGS) entry which is preliminary data.</text>
</comment>
<accession>A0A9P4JC74</accession>
<dbReference type="AlphaFoldDB" id="A0A9P4JC74"/>
<keyword evidence="2" id="KW-1185">Reference proteome</keyword>
<evidence type="ECO:0000313" key="1">
    <source>
        <dbReference type="EMBL" id="KAF2156970.1"/>
    </source>
</evidence>
<reference evidence="1" key="1">
    <citation type="journal article" date="2020" name="Stud. Mycol.">
        <title>101 Dothideomycetes genomes: a test case for predicting lifestyles and emergence of pathogens.</title>
        <authorList>
            <person name="Haridas S."/>
            <person name="Albert R."/>
            <person name="Binder M."/>
            <person name="Bloem J."/>
            <person name="Labutti K."/>
            <person name="Salamov A."/>
            <person name="Andreopoulos B."/>
            <person name="Baker S."/>
            <person name="Barry K."/>
            <person name="Bills G."/>
            <person name="Bluhm B."/>
            <person name="Cannon C."/>
            <person name="Castanera R."/>
            <person name="Culley D."/>
            <person name="Daum C."/>
            <person name="Ezra D."/>
            <person name="Gonzalez J."/>
            <person name="Henrissat B."/>
            <person name="Kuo A."/>
            <person name="Liang C."/>
            <person name="Lipzen A."/>
            <person name="Lutzoni F."/>
            <person name="Magnuson J."/>
            <person name="Mondo S."/>
            <person name="Nolan M."/>
            <person name="Ohm R."/>
            <person name="Pangilinan J."/>
            <person name="Park H.-J."/>
            <person name="Ramirez L."/>
            <person name="Alfaro M."/>
            <person name="Sun H."/>
            <person name="Tritt A."/>
            <person name="Yoshinaga Y."/>
            <person name="Zwiers L.-H."/>
            <person name="Turgeon B."/>
            <person name="Goodwin S."/>
            <person name="Spatafora J."/>
            <person name="Crous P."/>
            <person name="Grigoriev I."/>
        </authorList>
    </citation>
    <scope>NUCLEOTIDE SEQUENCE</scope>
    <source>
        <strain evidence="1">CBS 260.36</strain>
    </source>
</reference>
<protein>
    <submittedName>
        <fullName evidence="1">Uncharacterized protein</fullName>
    </submittedName>
</protein>
<evidence type="ECO:0000313" key="2">
    <source>
        <dbReference type="Proteomes" id="UP000799439"/>
    </source>
</evidence>
<organism evidence="1 2">
    <name type="scientific">Myriangium duriaei CBS 260.36</name>
    <dbReference type="NCBI Taxonomy" id="1168546"/>
    <lineage>
        <taxon>Eukaryota</taxon>
        <taxon>Fungi</taxon>
        <taxon>Dikarya</taxon>
        <taxon>Ascomycota</taxon>
        <taxon>Pezizomycotina</taxon>
        <taxon>Dothideomycetes</taxon>
        <taxon>Dothideomycetidae</taxon>
        <taxon>Myriangiales</taxon>
        <taxon>Myriangiaceae</taxon>
        <taxon>Myriangium</taxon>
    </lineage>
</organism>
<gene>
    <name evidence="1" type="ORF">K461DRAFT_273065</name>
</gene>
<proteinExistence type="predicted"/>
<dbReference type="EMBL" id="ML996081">
    <property type="protein sequence ID" value="KAF2156970.1"/>
    <property type="molecule type" value="Genomic_DNA"/>
</dbReference>
<sequence length="56" mass="6027">MEPVRTSHSGLETALSSLTWTRTGDQCAQTLATTVSLPTLYASPVLVTTFLIAQPY</sequence>
<dbReference type="Proteomes" id="UP000799439">
    <property type="component" value="Unassembled WGS sequence"/>
</dbReference>